<comment type="caution">
    <text evidence="2">The sequence shown here is derived from an EMBL/GenBank/DDBJ whole genome shotgun (WGS) entry which is preliminary data.</text>
</comment>
<name>A0A0F9J5L0_9ZZZZ</name>
<feature type="region of interest" description="Disordered" evidence="1">
    <location>
        <begin position="499"/>
        <end position="552"/>
    </location>
</feature>
<dbReference type="AlphaFoldDB" id="A0A0F9J5L0"/>
<organism evidence="2">
    <name type="scientific">marine sediment metagenome</name>
    <dbReference type="NCBI Taxonomy" id="412755"/>
    <lineage>
        <taxon>unclassified sequences</taxon>
        <taxon>metagenomes</taxon>
        <taxon>ecological metagenomes</taxon>
    </lineage>
</organism>
<gene>
    <name evidence="2" type="ORF">LCGC14_1495330</name>
</gene>
<protein>
    <submittedName>
        <fullName evidence="2">Uncharacterized protein</fullName>
    </submittedName>
</protein>
<evidence type="ECO:0000313" key="2">
    <source>
        <dbReference type="EMBL" id="KKM65034.1"/>
    </source>
</evidence>
<reference evidence="2" key="1">
    <citation type="journal article" date="2015" name="Nature">
        <title>Complex archaea that bridge the gap between prokaryotes and eukaryotes.</title>
        <authorList>
            <person name="Spang A."/>
            <person name="Saw J.H."/>
            <person name="Jorgensen S.L."/>
            <person name="Zaremba-Niedzwiedzka K."/>
            <person name="Martijn J."/>
            <person name="Lind A.E."/>
            <person name="van Eijk R."/>
            <person name="Schleper C."/>
            <person name="Guy L."/>
            <person name="Ettema T.J."/>
        </authorList>
    </citation>
    <scope>NUCLEOTIDE SEQUENCE</scope>
</reference>
<sequence>MLEFTVVKRGRESLQAPIVGLEGISPAPLEIPPEQEDPPAFFEIDPHTGREIPVLRAGEPPGMIERFRDYLGIRQRETGPLELEAMETGVRPFDIREEVFGTGREEEFRRVVGRGFSGLTGGIPDLVRGYEEHPETWPGAIAGGGAELAGFLVGPFKGAKLLTGTRLAPTAKGLLGVAQIMTQSAANLGIASMLSSVAPALLKSDTLTEATFEVAEGGAIGGLVGLLFPAMGAVPTKPLRLAVSLAVMDKIRAGPRQWFTIDDVIIGIKDGTIPPKELARASFNYLMDIYFTLKVPSMKKQLAALDNMVLQEIARQSSEETQRTILEMAKRGELEFETLEGITQKDLVRSFGSEGEFRKVAEVVPRVKPGEVKPLTEQDIAVGKQELAESYARGLADTLEQVGEVARTGSLIPTEGGFIRVGGFKSLFPELKGIKASPGEIVKAIRKDKDNKLYLEIVERMKEGITEEDVRFLAEEAGQPGEEGFKAFAEAVDELAAQEGITGPRLLKERPPEPARPPAPPTKPSRRPEQIPTHVQRIEEPGISRPSMDKPQGLFTSPADVVSPHRDLAGKGFVLETNPKAKVLNVDTTEFVVTNRGRVGQSAGIAALRKIVGEQEARRLLSLDKPAVIQEARKKFPKVEWDRFFDYAGGRRFY</sequence>
<accession>A0A0F9J5L0</accession>
<dbReference type="EMBL" id="LAZR01010791">
    <property type="protein sequence ID" value="KKM65034.1"/>
    <property type="molecule type" value="Genomic_DNA"/>
</dbReference>
<evidence type="ECO:0000256" key="1">
    <source>
        <dbReference type="SAM" id="MobiDB-lite"/>
    </source>
</evidence>
<proteinExistence type="predicted"/>
<feature type="compositionally biased region" description="Pro residues" evidence="1">
    <location>
        <begin position="514"/>
        <end position="523"/>
    </location>
</feature>